<dbReference type="InterPro" id="IPR052587">
    <property type="entry name" value="TELO2-interacting_protein_1"/>
</dbReference>
<proteinExistence type="predicted"/>
<name>A0A9P5S528_9FUNG</name>
<feature type="region of interest" description="Disordered" evidence="1">
    <location>
        <begin position="345"/>
        <end position="364"/>
    </location>
</feature>
<dbReference type="InterPro" id="IPR057567">
    <property type="entry name" value="TPR_TTI1_C"/>
</dbReference>
<feature type="domain" description="TTI1 C-terminal TPR" evidence="3">
    <location>
        <begin position="988"/>
        <end position="1281"/>
    </location>
</feature>
<dbReference type="InterPro" id="IPR016024">
    <property type="entry name" value="ARM-type_fold"/>
</dbReference>
<dbReference type="Proteomes" id="UP000748756">
    <property type="component" value="Unassembled WGS sequence"/>
</dbReference>
<organism evidence="4 5">
    <name type="scientific">Linnemannia schmuckeri</name>
    <dbReference type="NCBI Taxonomy" id="64567"/>
    <lineage>
        <taxon>Eukaryota</taxon>
        <taxon>Fungi</taxon>
        <taxon>Fungi incertae sedis</taxon>
        <taxon>Mucoromycota</taxon>
        <taxon>Mortierellomycotina</taxon>
        <taxon>Mortierellomycetes</taxon>
        <taxon>Mortierellales</taxon>
        <taxon>Mortierellaceae</taxon>
        <taxon>Linnemannia</taxon>
    </lineage>
</organism>
<dbReference type="Pfam" id="PF24176">
    <property type="entry name" value="TPR_TTI1_2nd"/>
    <property type="match status" value="1"/>
</dbReference>
<accession>A0A9P5S528</accession>
<feature type="domain" description="TTI1 N-terminal TPR" evidence="2">
    <location>
        <begin position="216"/>
        <end position="417"/>
    </location>
</feature>
<feature type="compositionally biased region" description="Basic residues" evidence="1">
    <location>
        <begin position="684"/>
        <end position="694"/>
    </location>
</feature>
<dbReference type="Pfam" id="PF24173">
    <property type="entry name" value="TPR_TTI1_N"/>
    <property type="match status" value="1"/>
</dbReference>
<feature type="region of interest" description="Disordered" evidence="1">
    <location>
        <begin position="1177"/>
        <end position="1211"/>
    </location>
</feature>
<feature type="compositionally biased region" description="Polar residues" evidence="1">
    <location>
        <begin position="348"/>
        <end position="357"/>
    </location>
</feature>
<evidence type="ECO:0000256" key="1">
    <source>
        <dbReference type="SAM" id="MobiDB-lite"/>
    </source>
</evidence>
<evidence type="ECO:0000259" key="3">
    <source>
        <dbReference type="Pfam" id="PF24181"/>
    </source>
</evidence>
<dbReference type="InterPro" id="IPR057566">
    <property type="entry name" value="TPR_TTI1_N"/>
</dbReference>
<reference evidence="4" key="1">
    <citation type="journal article" date="2020" name="Fungal Divers.">
        <title>Resolving the Mortierellaceae phylogeny through synthesis of multi-gene phylogenetics and phylogenomics.</title>
        <authorList>
            <person name="Vandepol N."/>
            <person name="Liber J."/>
            <person name="Desiro A."/>
            <person name="Na H."/>
            <person name="Kennedy M."/>
            <person name="Barry K."/>
            <person name="Grigoriev I.V."/>
            <person name="Miller A.N."/>
            <person name="O'Donnell K."/>
            <person name="Stajich J.E."/>
            <person name="Bonito G."/>
        </authorList>
    </citation>
    <scope>NUCLEOTIDE SEQUENCE</scope>
    <source>
        <strain evidence="4">NRRL 6426</strain>
    </source>
</reference>
<sequence length="1332" mass="148460">METIYPEGVSQETIETFSRLREPASRLLSLPSVGAANAQEIASTLRAIHTILTTIPDPELHLTTKLIAYIQHTLNHVLLLCQNFMLLEKRFDFLVDAWSSCLEFLLRLPDGYAFIMGPNWQYDQMLFNVLFRAIDGLPIKLTQQQQQQQQRSKAKDTPKNKMPDETRLGALKCLILALPLDTTAPGILEHDQGYGSSIQDREEPLDDFGRARVPADDKVRGYLLEAQSQPVLAQMIVVLLDVAKDASLVALRRVALLGVLKLLKCLETPERIAPWIPGISAGLTKAMLERGLKESHVVLTTALDTWTFMVVRVLGSISLSRQPLQDSSATGAGLSQGLMAMFKEQSGRKSGSTSEPSRTPEGFGSKAWIKRTDHGLSTLFKEIAKLRAHFHWDVRRHFVQMSFRILSDCQGALIRNTAGSATSSVPGFLLETLIGCTQDDFVDVSLPAKAHLGALAEDYGSQELADVGKQIVRERLAALSRILHGANEATKQDAIRLAQGLVLFLGRQMEFIVNQQTLVSYLQPWVQVLTIEQLDQHNMDERRGILGVMASGSSAFPPGSEEERWHKWVVERKGSGRKFGFPRRIHLHLRDQLTSNAFLGFLRQLGSTTEIDTWTMELTFRLQDAARTVRGNQEWFRVSDVSTILMMNQLLVGASGIGLATLSDFALQDSSTRQRKDKGSSKASRQRKSQRHVRRAARGVLDEYLVVLLECSQLSVEARTRQGIEERSRSAESSELNSRSKKAVLARMFGMDEDEDEGLTFEATGPVEYDHNTDVMLRCLLLEGIASIAVILGGTEFEVELVRVLYILLEQLGDQDSALVRDAAEVALEHVAFVCQYETVGDLIQANYDYVIQQISQRIAFLSINPKTPQVLWALIHVVGPPAVSMLEDSVTEIFEALDHWKDQEDEVCECLLKSLCEIVKVMAGSTPTDTKGTKAGVSRIDPDLARNATAASSQTDASKEVESFAKEYRLLTKGVDADNDGDDEALQEKLDSMTPEQIKDYFMERAKEAKKDEKRLFGGREDTAKVDDADGTKDNENISFGDLRASMPKQTEESKPEPLTKHQALCLRILTKAGYFLTATSPRLRISALEIIQGSIVVLKSRPQDLNPVIHGFWPAIVRRVLRRSELEVFFVSLRAIEVITTLAENCSDFLGRHLLDDVWPFIVKALRAWIPSADSGTKGVATTRKSPAGERAAIEPGSGQGYRAPKQGRTQAQGKVFTREHRLQMTTLISVSKIVRRIRIPVQEIWMMLLLAKEMVLDRDGRLHREVRTAAAEVIRSMAVAGHGDSVYVVLEEVMRGHVTEGNEEGVDEEEKYGLQTCMDILAFMETHAL</sequence>
<evidence type="ECO:0000259" key="2">
    <source>
        <dbReference type="Pfam" id="PF24173"/>
    </source>
</evidence>
<dbReference type="OrthoDB" id="49511at2759"/>
<comment type="caution">
    <text evidence="4">The sequence shown here is derived from an EMBL/GenBank/DDBJ whole genome shotgun (WGS) entry which is preliminary data.</text>
</comment>
<dbReference type="EMBL" id="JAAAUQ010000071">
    <property type="protein sequence ID" value="KAF9155348.1"/>
    <property type="molecule type" value="Genomic_DNA"/>
</dbReference>
<dbReference type="InterPro" id="IPR049362">
    <property type="entry name" value="TTI1_rpt"/>
</dbReference>
<dbReference type="Pfam" id="PF21547">
    <property type="entry name" value="TTI1"/>
    <property type="match status" value="1"/>
</dbReference>
<protein>
    <submittedName>
        <fullName evidence="4">TEL2-interacting protein 1</fullName>
    </submittedName>
</protein>
<evidence type="ECO:0000313" key="4">
    <source>
        <dbReference type="EMBL" id="KAF9155348.1"/>
    </source>
</evidence>
<dbReference type="PANTHER" id="PTHR18460:SF3">
    <property type="entry name" value="TELO2-INTERACTING PROTEIN 1 HOMOLOG"/>
    <property type="match status" value="1"/>
</dbReference>
<dbReference type="GO" id="GO:0005737">
    <property type="term" value="C:cytoplasm"/>
    <property type="evidence" value="ECO:0007669"/>
    <property type="project" value="TreeGrafter"/>
</dbReference>
<evidence type="ECO:0000313" key="5">
    <source>
        <dbReference type="Proteomes" id="UP000748756"/>
    </source>
</evidence>
<dbReference type="PANTHER" id="PTHR18460">
    <property type="entry name" value="TEL2 INTERACTING PROTEIN 1 TTI1 FAMILY MEMBER"/>
    <property type="match status" value="1"/>
</dbReference>
<gene>
    <name evidence="4" type="primary">TTI1</name>
    <name evidence="4" type="ORF">BG015_010194</name>
</gene>
<dbReference type="SUPFAM" id="SSF48371">
    <property type="entry name" value="ARM repeat"/>
    <property type="match status" value="1"/>
</dbReference>
<feature type="region of interest" description="Disordered" evidence="1">
    <location>
        <begin position="670"/>
        <end position="694"/>
    </location>
</feature>
<keyword evidence="5" id="KW-1185">Reference proteome</keyword>
<dbReference type="Pfam" id="PF24181">
    <property type="entry name" value="TPR_TTI1_C"/>
    <property type="match status" value="1"/>
</dbReference>